<dbReference type="SUPFAM" id="SSF52096">
    <property type="entry name" value="ClpP/crotonase"/>
    <property type="match status" value="1"/>
</dbReference>
<keyword evidence="2" id="KW-1185">Reference proteome</keyword>
<dbReference type="RefSeq" id="WP_198570068.1">
    <property type="nucleotide sequence ID" value="NZ_CP066167.1"/>
</dbReference>
<dbReference type="GO" id="GO:0016853">
    <property type="term" value="F:isomerase activity"/>
    <property type="evidence" value="ECO:0007669"/>
    <property type="project" value="UniProtKB-KW"/>
</dbReference>
<dbReference type="InterPro" id="IPR029045">
    <property type="entry name" value="ClpP/crotonase-like_dom_sf"/>
</dbReference>
<proteinExistence type="predicted"/>
<evidence type="ECO:0000313" key="2">
    <source>
        <dbReference type="Proteomes" id="UP000596063"/>
    </source>
</evidence>
<name>A0A7T4UQK6_9GAMM</name>
<gene>
    <name evidence="1" type="ORF">I6N98_01490</name>
</gene>
<accession>A0A7T4UQK6</accession>
<organism evidence="1 2">
    <name type="scientific">Spongiibacter nanhainus</name>
    <dbReference type="NCBI Taxonomy" id="2794344"/>
    <lineage>
        <taxon>Bacteria</taxon>
        <taxon>Pseudomonadati</taxon>
        <taxon>Pseudomonadota</taxon>
        <taxon>Gammaproteobacteria</taxon>
        <taxon>Cellvibrionales</taxon>
        <taxon>Spongiibacteraceae</taxon>
        <taxon>Spongiibacter</taxon>
    </lineage>
</organism>
<protein>
    <submittedName>
        <fullName evidence="1">Enoyl-CoA hydratase/isomerase family protein</fullName>
    </submittedName>
</protein>
<dbReference type="Pfam" id="PF00378">
    <property type="entry name" value="ECH_1"/>
    <property type="match status" value="1"/>
</dbReference>
<dbReference type="KEGG" id="snan:I6N98_01490"/>
<dbReference type="EMBL" id="CP066167">
    <property type="protein sequence ID" value="QQD18577.1"/>
    <property type="molecule type" value="Genomic_DNA"/>
</dbReference>
<dbReference type="CDD" id="cd06558">
    <property type="entry name" value="crotonase-like"/>
    <property type="match status" value="1"/>
</dbReference>
<reference evidence="1 2" key="1">
    <citation type="submission" date="2020-12" db="EMBL/GenBank/DDBJ databases">
        <authorList>
            <person name="Shan Y."/>
        </authorList>
    </citation>
    <scope>NUCLEOTIDE SEQUENCE [LARGE SCALE GENOMIC DNA]</scope>
    <source>
        <strain evidence="2">csc3.9</strain>
    </source>
</reference>
<dbReference type="GO" id="GO:0006635">
    <property type="term" value="P:fatty acid beta-oxidation"/>
    <property type="evidence" value="ECO:0007669"/>
    <property type="project" value="TreeGrafter"/>
</dbReference>
<keyword evidence="1" id="KW-0413">Isomerase</keyword>
<evidence type="ECO:0000313" key="1">
    <source>
        <dbReference type="EMBL" id="QQD18577.1"/>
    </source>
</evidence>
<dbReference type="Proteomes" id="UP000596063">
    <property type="component" value="Chromosome"/>
</dbReference>
<dbReference type="InterPro" id="IPR001753">
    <property type="entry name" value="Enoyl-CoA_hydra/iso"/>
</dbReference>
<sequence>MISFQSKNGVGLIQIDDPPTKNSLSESMAEAMLEVLLEVESDSSVQVLVITALGEVFCSGGNVKDFTSFPGDRGGYVGGMMERVYNPLVSRLRALPMPTIVALNGPAIGAGVGLALNADFVFADEESYFHLPFVPKFAIVPDFGSGWLLVRAIGYSKALALCLNGERISAAKAMEMGLVQQVCKPGAALSDALFLAEQICRCAGTATLRTKELLRQAEHMEIDDYLSFEKKLQAESFNSRSFDEAIAAFKGRRVPDFRGM</sequence>
<dbReference type="PANTHER" id="PTHR11941">
    <property type="entry name" value="ENOYL-COA HYDRATASE-RELATED"/>
    <property type="match status" value="1"/>
</dbReference>
<dbReference type="PANTHER" id="PTHR11941:SF133">
    <property type="entry name" value="1,2-EPOXYPHENYLACETYL-COA ISOMERASE"/>
    <property type="match status" value="1"/>
</dbReference>
<dbReference type="Gene3D" id="3.90.226.10">
    <property type="entry name" value="2-enoyl-CoA Hydratase, Chain A, domain 1"/>
    <property type="match status" value="1"/>
</dbReference>
<dbReference type="AlphaFoldDB" id="A0A7T4UQK6"/>